<reference evidence="1" key="1">
    <citation type="submission" date="2016-03" db="EMBL/GenBank/DDBJ databases">
        <authorList>
            <person name="Ploux O."/>
        </authorList>
    </citation>
    <scope>NUCLEOTIDE SEQUENCE</scope>
    <source>
        <strain evidence="1">UC10</strain>
    </source>
</reference>
<dbReference type="AlphaFoldDB" id="A0A1Y5P5C5"/>
<name>A0A1Y5P5C5_9MYCO</name>
<accession>A0A1Y5P5C5</accession>
<protein>
    <submittedName>
        <fullName evidence="1">Uncharacterized protein</fullName>
    </submittedName>
</protein>
<sequence>MAGAAVVVVVVGVEVTVTVDGVVALFDPHATAPSTTRAAKEASNKPLRVFTADMISY</sequence>
<evidence type="ECO:0000313" key="1">
    <source>
        <dbReference type="EMBL" id="SBS72730.1"/>
    </source>
</evidence>
<proteinExistence type="predicted"/>
<dbReference type="EMBL" id="FLQS01000006">
    <property type="protein sequence ID" value="SBS72730.1"/>
    <property type="molecule type" value="Genomic_DNA"/>
</dbReference>
<organism evidence="1">
    <name type="scientific">uncultured Mycobacterium sp</name>
    <dbReference type="NCBI Taxonomy" id="171292"/>
    <lineage>
        <taxon>Bacteria</taxon>
        <taxon>Bacillati</taxon>
        <taxon>Actinomycetota</taxon>
        <taxon>Actinomycetes</taxon>
        <taxon>Mycobacteriales</taxon>
        <taxon>Mycobacteriaceae</taxon>
        <taxon>Mycobacterium</taxon>
        <taxon>environmental samples</taxon>
    </lineage>
</organism>
<gene>
    <name evidence="1" type="ORF">MHPYR_140128</name>
</gene>